<dbReference type="GO" id="GO:0005737">
    <property type="term" value="C:cytoplasm"/>
    <property type="evidence" value="ECO:0007669"/>
    <property type="project" value="InterPro"/>
</dbReference>
<dbReference type="GO" id="GO:0051082">
    <property type="term" value="F:unfolded protein binding"/>
    <property type="evidence" value="ECO:0007669"/>
    <property type="project" value="InterPro"/>
</dbReference>
<dbReference type="InterPro" id="IPR016154">
    <property type="entry name" value="Heat_shock_Hsp33_C"/>
</dbReference>
<dbReference type="RefSeq" id="WP_070230845.1">
    <property type="nucleotide sequence ID" value="NZ_BJYO01000007.1"/>
</dbReference>
<dbReference type="GO" id="GO:0042026">
    <property type="term" value="P:protein refolding"/>
    <property type="evidence" value="ECO:0007669"/>
    <property type="project" value="TreeGrafter"/>
</dbReference>
<dbReference type="Proteomes" id="UP000254912">
    <property type="component" value="Unassembled WGS sequence"/>
</dbReference>
<dbReference type="Pfam" id="PF01430">
    <property type="entry name" value="HSP33"/>
    <property type="match status" value="1"/>
</dbReference>
<proteinExistence type="predicted"/>
<name>A0A288Q7M4_9LACO</name>
<dbReference type="Gene3D" id="3.55.30.10">
    <property type="entry name" value="Hsp33 domain"/>
    <property type="match status" value="1"/>
</dbReference>
<dbReference type="PANTHER" id="PTHR30111:SF1">
    <property type="entry name" value="33 KDA CHAPERONIN"/>
    <property type="match status" value="1"/>
</dbReference>
<dbReference type="SUPFAM" id="SSF64397">
    <property type="entry name" value="Hsp33 domain"/>
    <property type="match status" value="1"/>
</dbReference>
<keyword evidence="2" id="KW-1185">Reference proteome</keyword>
<comment type="caution">
    <text evidence="1">The sequence shown here is derived from an EMBL/GenBank/DDBJ whole genome shotgun (WGS) entry which is preliminary data.</text>
</comment>
<dbReference type="InterPro" id="IPR016153">
    <property type="entry name" value="Heat_shock_Hsp33_N"/>
</dbReference>
<organism evidence="1 2">
    <name type="scientific">Weissella soli</name>
    <dbReference type="NCBI Taxonomy" id="155866"/>
    <lineage>
        <taxon>Bacteria</taxon>
        <taxon>Bacillati</taxon>
        <taxon>Bacillota</taxon>
        <taxon>Bacilli</taxon>
        <taxon>Lactobacillales</taxon>
        <taxon>Lactobacillaceae</taxon>
        <taxon>Weissella</taxon>
    </lineage>
</organism>
<dbReference type="PANTHER" id="PTHR30111">
    <property type="entry name" value="33 KDA CHAPERONIN"/>
    <property type="match status" value="1"/>
</dbReference>
<dbReference type="Gene3D" id="3.90.1280.10">
    <property type="entry name" value="HSP33 redox switch-like"/>
    <property type="match status" value="1"/>
</dbReference>
<evidence type="ECO:0000313" key="1">
    <source>
        <dbReference type="EMBL" id="RDL01055.1"/>
    </source>
</evidence>
<dbReference type="InterPro" id="IPR000397">
    <property type="entry name" value="Heat_shock_Hsp33"/>
</dbReference>
<reference evidence="1 2" key="1">
    <citation type="submission" date="2018-07" db="EMBL/GenBank/DDBJ databases">
        <title>Genomic Encyclopedia of Type Strains, Phase III (KMG-III): the genomes of soil and plant-associated and newly described type strains.</title>
        <authorList>
            <person name="Whitman W."/>
        </authorList>
    </citation>
    <scope>NUCLEOTIDE SEQUENCE [LARGE SCALE GENOMIC DNA]</scope>
    <source>
        <strain evidence="1 2">CECT 7031</strain>
    </source>
</reference>
<dbReference type="SUPFAM" id="SSF118352">
    <property type="entry name" value="HSP33 redox switch-like"/>
    <property type="match status" value="1"/>
</dbReference>
<dbReference type="AlphaFoldDB" id="A0A288Q7M4"/>
<sequence>MVDTLIRTITNDNNFRVIALEATDLMNVANKFHDATTLGTEILGRALLSSLLVSNAVLKGDERLAVVIDGKGPAGRVVVEASATGEVRGYVENPRVQVPLNAKGGQDVATAVGNDGMVSVTKQMDAYSEEGGNHVEQYTGSVELLSGRIDDDLTYYMIKSEQIDSVVVVSVDVQPDGTVKSAGGFIVSALPDASKEALDAFYEQAKNLGDMSVLLAKGDGPVAIVKALFGDAIKVLSTTEVNLFPSITKREYARMLMTLPLEQLQELLEDDHGVEIVDKFTGEAIQFDASELQVIIGEKAAEGLN</sequence>
<dbReference type="EMBL" id="QRAS01000005">
    <property type="protein sequence ID" value="RDL01055.1"/>
    <property type="molecule type" value="Genomic_DNA"/>
</dbReference>
<gene>
    <name evidence="1" type="ORF">DFP99_1526</name>
</gene>
<protein>
    <submittedName>
        <fullName evidence="1">Molecular chaperone Hsp33</fullName>
    </submittedName>
</protein>
<evidence type="ECO:0000313" key="2">
    <source>
        <dbReference type="Proteomes" id="UP000254912"/>
    </source>
</evidence>
<dbReference type="GO" id="GO:0044183">
    <property type="term" value="F:protein folding chaperone"/>
    <property type="evidence" value="ECO:0007669"/>
    <property type="project" value="TreeGrafter"/>
</dbReference>
<accession>A0A288Q7M4</accession>
<dbReference type="KEGG" id="wso:WSWS_01462"/>
<dbReference type="GeneID" id="94546646"/>